<dbReference type="EMBL" id="CAJVPJ010003586">
    <property type="protein sequence ID" value="CAG8642038.1"/>
    <property type="molecule type" value="Genomic_DNA"/>
</dbReference>
<comment type="caution">
    <text evidence="3">The sequence shown here is derived from an EMBL/GenBank/DDBJ whole genome shotgun (WGS) entry which is preliminary data.</text>
</comment>
<feature type="domain" description="Myb-like" evidence="2">
    <location>
        <begin position="109"/>
        <end position="176"/>
    </location>
</feature>
<dbReference type="InterPro" id="IPR028002">
    <property type="entry name" value="Myb_DNA-bind_5"/>
</dbReference>
<accession>A0A9N9GXR2</accession>
<proteinExistence type="predicted"/>
<evidence type="ECO:0000259" key="2">
    <source>
        <dbReference type="PROSITE" id="PS50090"/>
    </source>
</evidence>
<sequence>MSKRKFKIPNVSVFSLNPTVRQNTNANKGKVLTNHSPAPSTSVLRNSETIDLTENEQLRTLYDQYNYSDVLAFNTIGEDLTIIEPVITESSTAALKRKHESDNENEKNHDIKRRKDWSYSESLVLLDIIASYWKILNNKKTNNEKAKVWQKMFDDFEQRCEGRTLKAFRKRWEKLVEEYKAFIDNNKWSGSGRHEFMYEEEMRGIFEDDPVFNPVYNSETRKNTDSNEEHKMKKVKKEKGKEKKKSSSETVTIIKELYEQNARHMMEFQDKLLSVLSGLVTSLNSKDNDGNASN</sequence>
<name>A0A9N9GXR2_9GLOM</name>
<organism evidence="3 4">
    <name type="scientific">Paraglomus occultum</name>
    <dbReference type="NCBI Taxonomy" id="144539"/>
    <lineage>
        <taxon>Eukaryota</taxon>
        <taxon>Fungi</taxon>
        <taxon>Fungi incertae sedis</taxon>
        <taxon>Mucoromycota</taxon>
        <taxon>Glomeromycotina</taxon>
        <taxon>Glomeromycetes</taxon>
        <taxon>Paraglomerales</taxon>
        <taxon>Paraglomeraceae</taxon>
        <taxon>Paraglomus</taxon>
    </lineage>
</organism>
<protein>
    <submittedName>
        <fullName evidence="3">1879_t:CDS:1</fullName>
    </submittedName>
</protein>
<gene>
    <name evidence="3" type="ORF">POCULU_LOCUS9472</name>
</gene>
<dbReference type="OrthoDB" id="5555415at2759"/>
<reference evidence="3" key="1">
    <citation type="submission" date="2021-06" db="EMBL/GenBank/DDBJ databases">
        <authorList>
            <person name="Kallberg Y."/>
            <person name="Tangrot J."/>
            <person name="Rosling A."/>
        </authorList>
    </citation>
    <scope>NUCLEOTIDE SEQUENCE</scope>
    <source>
        <strain evidence="3">IA702</strain>
    </source>
</reference>
<dbReference type="Pfam" id="PF13873">
    <property type="entry name" value="Myb_DNA-bind_5"/>
    <property type="match status" value="1"/>
</dbReference>
<feature type="compositionally biased region" description="Basic and acidic residues" evidence="1">
    <location>
        <begin position="219"/>
        <end position="231"/>
    </location>
</feature>
<evidence type="ECO:0000313" key="3">
    <source>
        <dbReference type="EMBL" id="CAG8642038.1"/>
    </source>
</evidence>
<dbReference type="AlphaFoldDB" id="A0A9N9GXR2"/>
<dbReference type="Proteomes" id="UP000789572">
    <property type="component" value="Unassembled WGS sequence"/>
</dbReference>
<feature type="region of interest" description="Disordered" evidence="1">
    <location>
        <begin position="216"/>
        <end position="250"/>
    </location>
</feature>
<evidence type="ECO:0000313" key="4">
    <source>
        <dbReference type="Proteomes" id="UP000789572"/>
    </source>
</evidence>
<evidence type="ECO:0000256" key="1">
    <source>
        <dbReference type="SAM" id="MobiDB-lite"/>
    </source>
</evidence>
<dbReference type="PROSITE" id="PS50090">
    <property type="entry name" value="MYB_LIKE"/>
    <property type="match status" value="1"/>
</dbReference>
<dbReference type="InterPro" id="IPR001005">
    <property type="entry name" value="SANT/Myb"/>
</dbReference>
<keyword evidence="4" id="KW-1185">Reference proteome</keyword>